<reference evidence="2 3" key="1">
    <citation type="submission" date="2014-04" db="EMBL/GenBank/DDBJ databases">
        <authorList>
            <consortium name="DOE Joint Genome Institute"/>
            <person name="Kuo A."/>
            <person name="Kohler A."/>
            <person name="Jargeat P."/>
            <person name="Nagy L.G."/>
            <person name="Floudas D."/>
            <person name="Copeland A."/>
            <person name="Barry K.W."/>
            <person name="Cichocki N."/>
            <person name="Veneault-Fourrey C."/>
            <person name="LaButti K."/>
            <person name="Lindquist E.A."/>
            <person name="Lipzen A."/>
            <person name="Lundell T."/>
            <person name="Morin E."/>
            <person name="Murat C."/>
            <person name="Sun H."/>
            <person name="Tunlid A."/>
            <person name="Henrissat B."/>
            <person name="Grigoriev I.V."/>
            <person name="Hibbett D.S."/>
            <person name="Martin F."/>
            <person name="Nordberg H.P."/>
            <person name="Cantor M.N."/>
            <person name="Hua S.X."/>
        </authorList>
    </citation>
    <scope>NUCLEOTIDE SEQUENCE [LARGE SCALE GENOMIC DNA]</scope>
    <source>
        <strain evidence="2 3">Ve08.2h10</strain>
    </source>
</reference>
<dbReference type="AlphaFoldDB" id="A0A0D0DA08"/>
<feature type="region of interest" description="Disordered" evidence="1">
    <location>
        <begin position="1"/>
        <end position="27"/>
    </location>
</feature>
<name>A0A0D0DA08_9AGAM</name>
<dbReference type="Proteomes" id="UP000054538">
    <property type="component" value="Unassembled WGS sequence"/>
</dbReference>
<feature type="non-terminal residue" evidence="2">
    <location>
        <position position="1"/>
    </location>
</feature>
<feature type="region of interest" description="Disordered" evidence="1">
    <location>
        <begin position="110"/>
        <end position="129"/>
    </location>
</feature>
<dbReference type="OrthoDB" id="2689144at2759"/>
<proteinExistence type="predicted"/>
<evidence type="ECO:0000256" key="1">
    <source>
        <dbReference type="SAM" id="MobiDB-lite"/>
    </source>
</evidence>
<dbReference type="EMBL" id="KN825143">
    <property type="protein sequence ID" value="KIK93932.1"/>
    <property type="molecule type" value="Genomic_DNA"/>
</dbReference>
<sequence length="129" mass="14269">GVQSPEFSDEESDFHTDDGEECTSEVEARKQSELNRLFSSMKRELAIAVQKFSSYFSDGRLADSSTRAPVKAQAPCASMEVKHRTLRRVGGFADLEKSVLPTWGKHCTRQSLHSSSEANRCGELQGTPT</sequence>
<feature type="compositionally biased region" description="Acidic residues" evidence="1">
    <location>
        <begin position="7"/>
        <end position="24"/>
    </location>
</feature>
<evidence type="ECO:0000313" key="2">
    <source>
        <dbReference type="EMBL" id="KIK93932.1"/>
    </source>
</evidence>
<evidence type="ECO:0000313" key="3">
    <source>
        <dbReference type="Proteomes" id="UP000054538"/>
    </source>
</evidence>
<accession>A0A0D0DA08</accession>
<dbReference type="InParanoid" id="A0A0D0DA08"/>
<reference evidence="3" key="2">
    <citation type="submission" date="2015-01" db="EMBL/GenBank/DDBJ databases">
        <title>Evolutionary Origins and Diversification of the Mycorrhizal Mutualists.</title>
        <authorList>
            <consortium name="DOE Joint Genome Institute"/>
            <consortium name="Mycorrhizal Genomics Consortium"/>
            <person name="Kohler A."/>
            <person name="Kuo A."/>
            <person name="Nagy L.G."/>
            <person name="Floudas D."/>
            <person name="Copeland A."/>
            <person name="Barry K.W."/>
            <person name="Cichocki N."/>
            <person name="Veneault-Fourrey C."/>
            <person name="LaButti K."/>
            <person name="Lindquist E.A."/>
            <person name="Lipzen A."/>
            <person name="Lundell T."/>
            <person name="Morin E."/>
            <person name="Murat C."/>
            <person name="Riley R."/>
            <person name="Ohm R."/>
            <person name="Sun H."/>
            <person name="Tunlid A."/>
            <person name="Henrissat B."/>
            <person name="Grigoriev I.V."/>
            <person name="Hibbett D.S."/>
            <person name="Martin F."/>
        </authorList>
    </citation>
    <scope>NUCLEOTIDE SEQUENCE [LARGE SCALE GENOMIC DNA]</scope>
    <source>
        <strain evidence="3">Ve08.2h10</strain>
    </source>
</reference>
<protein>
    <submittedName>
        <fullName evidence="2">Uncharacterized protein</fullName>
    </submittedName>
</protein>
<dbReference type="HOGENOM" id="CLU_1953980_0_0_1"/>
<gene>
    <name evidence="2" type="ORF">PAXRUDRAFT_485502</name>
</gene>
<keyword evidence="3" id="KW-1185">Reference proteome</keyword>
<organism evidence="2 3">
    <name type="scientific">Paxillus rubicundulus Ve08.2h10</name>
    <dbReference type="NCBI Taxonomy" id="930991"/>
    <lineage>
        <taxon>Eukaryota</taxon>
        <taxon>Fungi</taxon>
        <taxon>Dikarya</taxon>
        <taxon>Basidiomycota</taxon>
        <taxon>Agaricomycotina</taxon>
        <taxon>Agaricomycetes</taxon>
        <taxon>Agaricomycetidae</taxon>
        <taxon>Boletales</taxon>
        <taxon>Paxilineae</taxon>
        <taxon>Paxillaceae</taxon>
        <taxon>Paxillus</taxon>
    </lineage>
</organism>